<organism evidence="1 2">
    <name type="scientific">Nephila pilipes</name>
    <name type="common">Giant wood spider</name>
    <name type="synonym">Nephila maculata</name>
    <dbReference type="NCBI Taxonomy" id="299642"/>
    <lineage>
        <taxon>Eukaryota</taxon>
        <taxon>Metazoa</taxon>
        <taxon>Ecdysozoa</taxon>
        <taxon>Arthropoda</taxon>
        <taxon>Chelicerata</taxon>
        <taxon>Arachnida</taxon>
        <taxon>Araneae</taxon>
        <taxon>Araneomorphae</taxon>
        <taxon>Entelegynae</taxon>
        <taxon>Araneoidea</taxon>
        <taxon>Nephilidae</taxon>
        <taxon>Nephila</taxon>
    </lineage>
</organism>
<dbReference type="EMBL" id="BMAW01123755">
    <property type="protein sequence ID" value="GFU04761.1"/>
    <property type="molecule type" value="Genomic_DNA"/>
</dbReference>
<dbReference type="Proteomes" id="UP000887013">
    <property type="component" value="Unassembled WGS sequence"/>
</dbReference>
<accession>A0A8X6UCY9</accession>
<proteinExistence type="predicted"/>
<comment type="caution">
    <text evidence="1">The sequence shown here is derived from an EMBL/GenBank/DDBJ whole genome shotgun (WGS) entry which is preliminary data.</text>
</comment>
<evidence type="ECO:0000313" key="1">
    <source>
        <dbReference type="EMBL" id="GFU04761.1"/>
    </source>
</evidence>
<dbReference type="AlphaFoldDB" id="A0A8X6UCY9"/>
<sequence length="94" mass="10501">MLKVGDNVFMGPPGKQGIVTEVLAPRRVEVTTVEGEGNTKEICIIRKQNNEDKDTARKATDEVCIDIAELSSNEFSPYCTRSGRDVKQFERLNL</sequence>
<name>A0A8X6UCY9_NEPPI</name>
<evidence type="ECO:0000313" key="2">
    <source>
        <dbReference type="Proteomes" id="UP000887013"/>
    </source>
</evidence>
<gene>
    <name evidence="1" type="ORF">NPIL_701511</name>
</gene>
<protein>
    <submittedName>
        <fullName evidence="1">Uncharacterized protein</fullName>
    </submittedName>
</protein>
<keyword evidence="2" id="KW-1185">Reference proteome</keyword>
<reference evidence="1" key="1">
    <citation type="submission" date="2020-08" db="EMBL/GenBank/DDBJ databases">
        <title>Multicomponent nature underlies the extraordinary mechanical properties of spider dragline silk.</title>
        <authorList>
            <person name="Kono N."/>
            <person name="Nakamura H."/>
            <person name="Mori M."/>
            <person name="Yoshida Y."/>
            <person name="Ohtoshi R."/>
            <person name="Malay A.D."/>
            <person name="Moran D.A.P."/>
            <person name="Tomita M."/>
            <person name="Numata K."/>
            <person name="Arakawa K."/>
        </authorList>
    </citation>
    <scope>NUCLEOTIDE SEQUENCE</scope>
</reference>